<dbReference type="EMBL" id="JAVHUY010000056">
    <property type="protein sequence ID" value="MDQ7910439.1"/>
    <property type="molecule type" value="Genomic_DNA"/>
</dbReference>
<proteinExistence type="predicted"/>
<dbReference type="Proteomes" id="UP001230908">
    <property type="component" value="Unassembled WGS sequence"/>
</dbReference>
<gene>
    <name evidence="1" type="primary">gvpO</name>
    <name evidence="1" type="ORF">RB614_38690</name>
</gene>
<comment type="caution">
    <text evidence="1">The sequence shown here is derived from an EMBL/GenBank/DDBJ whole genome shotgun (WGS) entry which is preliminary data.</text>
</comment>
<sequence>MVDERTTVTGGLVAVSRTAMEQLSQLTGSPAMSVSELARSDGGWRMRVEIVELERVPQSTSLLATYEVDTDAGGDVVSFRRVRRYARSEAGEL</sequence>
<dbReference type="Pfam" id="PF05800">
    <property type="entry name" value="GvpO"/>
    <property type="match status" value="1"/>
</dbReference>
<protein>
    <submittedName>
        <fullName evidence="1">Gas vesicle protein GvpO</fullName>
    </submittedName>
</protein>
<keyword evidence="2" id="KW-1185">Reference proteome</keyword>
<organism evidence="1 2">
    <name type="scientific">Phytohabitans maris</name>
    <dbReference type="NCBI Taxonomy" id="3071409"/>
    <lineage>
        <taxon>Bacteria</taxon>
        <taxon>Bacillati</taxon>
        <taxon>Actinomycetota</taxon>
        <taxon>Actinomycetes</taxon>
        <taxon>Micromonosporales</taxon>
        <taxon>Micromonosporaceae</taxon>
    </lineage>
</organism>
<accession>A0ABU0ZTS5</accession>
<name>A0ABU0ZTS5_9ACTN</name>
<dbReference type="InterPro" id="IPR008634">
    <property type="entry name" value="Gas-vesicle_GvpO"/>
</dbReference>
<dbReference type="RefSeq" id="WP_308717687.1">
    <property type="nucleotide sequence ID" value="NZ_JAVHUY010000056.1"/>
</dbReference>
<reference evidence="1 2" key="1">
    <citation type="submission" date="2023-08" db="EMBL/GenBank/DDBJ databases">
        <title>Phytohabitans sansha sp. nov., isolated from marine sediment.</title>
        <authorList>
            <person name="Zhao Y."/>
            <person name="Yi K."/>
        </authorList>
    </citation>
    <scope>NUCLEOTIDE SEQUENCE [LARGE SCALE GENOMIC DNA]</scope>
    <source>
        <strain evidence="1 2">ZYX-F-186</strain>
    </source>
</reference>
<evidence type="ECO:0000313" key="1">
    <source>
        <dbReference type="EMBL" id="MDQ7910439.1"/>
    </source>
</evidence>
<evidence type="ECO:0000313" key="2">
    <source>
        <dbReference type="Proteomes" id="UP001230908"/>
    </source>
</evidence>